<gene>
    <name evidence="9" type="ORF">O9G_004599</name>
</gene>
<evidence type="ECO:0000313" key="9">
    <source>
        <dbReference type="EMBL" id="EPZ34003.1"/>
    </source>
</evidence>
<keyword evidence="7 8" id="KW-0472">Membrane</keyword>
<dbReference type="EMBL" id="KE561009">
    <property type="protein sequence ID" value="EPZ34003.1"/>
    <property type="molecule type" value="Genomic_DNA"/>
</dbReference>
<evidence type="ECO:0000256" key="8">
    <source>
        <dbReference type="SAM" id="Phobius"/>
    </source>
</evidence>
<keyword evidence="6" id="KW-0496">Mitochondrion</keyword>
<evidence type="ECO:0008006" key="11">
    <source>
        <dbReference type="Google" id="ProtNLM"/>
    </source>
</evidence>
<keyword evidence="3 8" id="KW-0812">Transmembrane</keyword>
<evidence type="ECO:0000256" key="6">
    <source>
        <dbReference type="ARBA" id="ARBA00023128"/>
    </source>
</evidence>
<organism evidence="9 10">
    <name type="scientific">Rozella allomycis (strain CSF55)</name>
    <dbReference type="NCBI Taxonomy" id="988480"/>
    <lineage>
        <taxon>Eukaryota</taxon>
        <taxon>Fungi</taxon>
        <taxon>Fungi incertae sedis</taxon>
        <taxon>Cryptomycota</taxon>
        <taxon>Cryptomycota incertae sedis</taxon>
        <taxon>Rozella</taxon>
    </lineage>
</organism>
<evidence type="ECO:0000313" key="10">
    <source>
        <dbReference type="Proteomes" id="UP000030755"/>
    </source>
</evidence>
<accession>A0A075AUR9</accession>
<keyword evidence="10" id="KW-1185">Reference proteome</keyword>
<dbReference type="AlphaFoldDB" id="A0A075AUR9"/>
<dbReference type="GO" id="GO:0016020">
    <property type="term" value="C:membrane"/>
    <property type="evidence" value="ECO:0007669"/>
    <property type="project" value="UniProtKB-SubCell"/>
</dbReference>
<keyword evidence="5" id="KW-0175">Coiled coil</keyword>
<dbReference type="GO" id="GO:0005739">
    <property type="term" value="C:mitochondrion"/>
    <property type="evidence" value="ECO:0007669"/>
    <property type="project" value="UniProtKB-SubCell"/>
</dbReference>
<proteinExistence type="predicted"/>
<comment type="subcellular location">
    <subcellularLocation>
        <location evidence="2">Membrane</location>
    </subcellularLocation>
    <subcellularLocation>
        <location evidence="1">Mitochondrion</location>
    </subcellularLocation>
</comment>
<dbReference type="Gene3D" id="1.20.5.340">
    <property type="match status" value="1"/>
</dbReference>
<evidence type="ECO:0000256" key="1">
    <source>
        <dbReference type="ARBA" id="ARBA00004173"/>
    </source>
</evidence>
<evidence type="ECO:0000256" key="4">
    <source>
        <dbReference type="ARBA" id="ARBA00022989"/>
    </source>
</evidence>
<dbReference type="Proteomes" id="UP000030755">
    <property type="component" value="Unassembled WGS sequence"/>
</dbReference>
<evidence type="ECO:0000256" key="2">
    <source>
        <dbReference type="ARBA" id="ARBA00004370"/>
    </source>
</evidence>
<evidence type="ECO:0000256" key="3">
    <source>
        <dbReference type="ARBA" id="ARBA00022692"/>
    </source>
</evidence>
<dbReference type="Pfam" id="PF07798">
    <property type="entry name" value="CCDC90-like"/>
    <property type="match status" value="1"/>
</dbReference>
<reference evidence="9 10" key="1">
    <citation type="journal article" date="2013" name="Curr. Biol.">
        <title>Shared signatures of parasitism and phylogenomics unite Cryptomycota and microsporidia.</title>
        <authorList>
            <person name="James T.Y."/>
            <person name="Pelin A."/>
            <person name="Bonen L."/>
            <person name="Ahrendt S."/>
            <person name="Sain D."/>
            <person name="Corradi N."/>
            <person name="Stajich J.E."/>
        </authorList>
    </citation>
    <scope>NUCLEOTIDE SEQUENCE [LARGE SCALE GENOMIC DNA]</scope>
    <source>
        <strain evidence="9 10">CSF55</strain>
    </source>
</reference>
<name>A0A075AUR9_ROZAC</name>
<protein>
    <recommendedName>
        <fullName evidence="11">DUF1640-domain-containing protein</fullName>
    </recommendedName>
</protein>
<dbReference type="InterPro" id="IPR024461">
    <property type="entry name" value="CCDC90-like"/>
</dbReference>
<evidence type="ECO:0000256" key="7">
    <source>
        <dbReference type="ARBA" id="ARBA00023136"/>
    </source>
</evidence>
<keyword evidence="4 8" id="KW-1133">Transmembrane helix</keyword>
<sequence length="176" mass="20169">MLEPSNVKLAKALLSEGFNYRQSMEISKAFHRLLTSKLENIESNYATRAKIYENLSEIDNLDSMMKKSIQDTKDEWQKHTEKLRDEFSVAQQVRQQRIAQLTVDSRFTLALEKVNLKERYVNQLSAVQDLYTRIDTMASNSTCEVDRVRSGMLLTIPTALGVCAGFMVTILRIADL</sequence>
<dbReference type="HOGENOM" id="CLU_1526028_0_0_1"/>
<evidence type="ECO:0000256" key="5">
    <source>
        <dbReference type="ARBA" id="ARBA00023054"/>
    </source>
</evidence>
<feature type="transmembrane region" description="Helical" evidence="8">
    <location>
        <begin position="151"/>
        <end position="174"/>
    </location>
</feature>